<accession>A0A8S5LP88</accession>
<reference evidence="2" key="1">
    <citation type="journal article" date="2021" name="Proc. Natl. Acad. Sci. U.S.A.">
        <title>A Catalog of Tens of Thousands of Viruses from Human Metagenomes Reveals Hidden Associations with Chronic Diseases.</title>
        <authorList>
            <person name="Tisza M.J."/>
            <person name="Buck C.B."/>
        </authorList>
    </citation>
    <scope>NUCLEOTIDE SEQUENCE</scope>
    <source>
        <strain evidence="2">CtoiW10</strain>
    </source>
</reference>
<keyword evidence="1" id="KW-0812">Transmembrane</keyword>
<evidence type="ECO:0000256" key="1">
    <source>
        <dbReference type="SAM" id="Phobius"/>
    </source>
</evidence>
<dbReference type="EMBL" id="BK015888">
    <property type="protein sequence ID" value="DAD71844.1"/>
    <property type="molecule type" value="Genomic_DNA"/>
</dbReference>
<protein>
    <submittedName>
        <fullName evidence="2">Uncharacterized protein</fullName>
    </submittedName>
</protein>
<organism evidence="2">
    <name type="scientific">Siphoviridae sp. ctoiW10</name>
    <dbReference type="NCBI Taxonomy" id="2827592"/>
    <lineage>
        <taxon>Viruses</taxon>
        <taxon>Duplodnaviria</taxon>
        <taxon>Heunggongvirae</taxon>
        <taxon>Uroviricota</taxon>
        <taxon>Caudoviricetes</taxon>
    </lineage>
</organism>
<evidence type="ECO:0000313" key="2">
    <source>
        <dbReference type="EMBL" id="DAD71844.1"/>
    </source>
</evidence>
<name>A0A8S5LP88_9CAUD</name>
<proteinExistence type="predicted"/>
<sequence>MKRKDWLIIAFWTMIIAAGIAFIVFYFKSILTADIPLWLKLHLLRGK</sequence>
<keyword evidence="1" id="KW-0472">Membrane</keyword>
<keyword evidence="1" id="KW-1133">Transmembrane helix</keyword>
<feature type="transmembrane region" description="Helical" evidence="1">
    <location>
        <begin position="6"/>
        <end position="27"/>
    </location>
</feature>